<gene>
    <name evidence="5" type="ORF">R7226_01700</name>
</gene>
<name>A0ABU4HI97_9ACTN</name>
<evidence type="ECO:0000256" key="1">
    <source>
        <dbReference type="ARBA" id="ARBA00010088"/>
    </source>
</evidence>
<dbReference type="InterPro" id="IPR016292">
    <property type="entry name" value="Epoxide_hydrolase"/>
</dbReference>
<evidence type="ECO:0000256" key="2">
    <source>
        <dbReference type="ARBA" id="ARBA00022797"/>
    </source>
</evidence>
<sequence>MTDRIEPFHLSVPESDLADLRDRVARVRWPDRETVRDTSQGPQLAKLRALTERWRGEYDWRTCEAELNALGQYRTTIDGLGIHFLHVRSPERDALPLLLTHGWPGSILEFRKVIGPLTDPAAHGGDPRTAFHVVVPSMPGFGFSERPREPGWNIARVADAWIELMRRLGYDRWGAQGGDLGCAVTDTIASRTPPGLVGLHLNFAMFPPLPDEIENATTDEQAMLDSAQFFWDQLSGYARVQSTRPQTIGYALADSPVGLAAWIYAMFQDTCGTPGDAEGSLSQDEMLDDITLYWLTNTAASSARLYWEMVRSGRPSPASPATPITLPTGFTMFPEEHVRKSRRWLERRYSNVIFFNQPERGGHFGALEQPLQFVDDVRATFATIRADDHPGRP</sequence>
<dbReference type="PRINTS" id="PR00412">
    <property type="entry name" value="EPOXHYDRLASE"/>
</dbReference>
<dbReference type="EMBL" id="JAWSTH010000002">
    <property type="protein sequence ID" value="MDW5593033.1"/>
    <property type="molecule type" value="Genomic_DNA"/>
</dbReference>
<keyword evidence="3 5" id="KW-0378">Hydrolase</keyword>
<feature type="domain" description="Epoxide hydrolase N-terminal" evidence="4">
    <location>
        <begin position="5"/>
        <end position="110"/>
    </location>
</feature>
<dbReference type="Proteomes" id="UP001284601">
    <property type="component" value="Unassembled WGS sequence"/>
</dbReference>
<proteinExistence type="inferred from homology"/>
<dbReference type="Gene3D" id="3.40.50.1820">
    <property type="entry name" value="alpha/beta hydrolase"/>
    <property type="match status" value="1"/>
</dbReference>
<dbReference type="InterPro" id="IPR010497">
    <property type="entry name" value="Epoxide_hydro_N"/>
</dbReference>
<organism evidence="5 6">
    <name type="scientific">Conexibacter stalactiti</name>
    <dbReference type="NCBI Taxonomy" id="1940611"/>
    <lineage>
        <taxon>Bacteria</taxon>
        <taxon>Bacillati</taxon>
        <taxon>Actinomycetota</taxon>
        <taxon>Thermoleophilia</taxon>
        <taxon>Solirubrobacterales</taxon>
        <taxon>Conexibacteraceae</taxon>
        <taxon>Conexibacter</taxon>
    </lineage>
</organism>
<dbReference type="InterPro" id="IPR000639">
    <property type="entry name" value="Epox_hydrolase-like"/>
</dbReference>
<comment type="similarity">
    <text evidence="1">Belongs to the peptidase S33 family.</text>
</comment>
<reference evidence="5 6" key="2">
    <citation type="submission" date="2023-10" db="EMBL/GenBank/DDBJ databases">
        <authorList>
            <person name="Han X.F."/>
        </authorList>
    </citation>
    <scope>NUCLEOTIDE SEQUENCE [LARGE SCALE GENOMIC DNA]</scope>
    <source>
        <strain evidence="5 6">KCTC 39840</strain>
    </source>
</reference>
<dbReference type="PANTHER" id="PTHR21661">
    <property type="entry name" value="EPOXIDE HYDROLASE 1-RELATED"/>
    <property type="match status" value="1"/>
</dbReference>
<evidence type="ECO:0000313" key="6">
    <source>
        <dbReference type="Proteomes" id="UP001284601"/>
    </source>
</evidence>
<evidence type="ECO:0000259" key="4">
    <source>
        <dbReference type="Pfam" id="PF06441"/>
    </source>
</evidence>
<dbReference type="Pfam" id="PF06441">
    <property type="entry name" value="EHN"/>
    <property type="match status" value="1"/>
</dbReference>
<keyword evidence="2" id="KW-0058">Aromatic hydrocarbons catabolism</keyword>
<accession>A0ABU4HI97</accession>
<keyword evidence="6" id="KW-1185">Reference proteome</keyword>
<reference evidence="6" key="1">
    <citation type="submission" date="2023-07" db="EMBL/GenBank/DDBJ databases">
        <title>Conexibacter stalactiti sp. nov., isolated from stalactites in a lava cave and emended description of the genus Conexibacter.</title>
        <authorList>
            <person name="Lee S.D."/>
        </authorList>
    </citation>
    <scope>NUCLEOTIDE SEQUENCE [LARGE SCALE GENOMIC DNA]</scope>
    <source>
        <strain evidence="6">KCTC 39840</strain>
    </source>
</reference>
<dbReference type="PANTHER" id="PTHR21661:SF35">
    <property type="entry name" value="EPOXIDE HYDROLASE"/>
    <property type="match status" value="1"/>
</dbReference>
<dbReference type="PIRSF" id="PIRSF001112">
    <property type="entry name" value="Epoxide_hydrolase"/>
    <property type="match status" value="1"/>
</dbReference>
<dbReference type="RefSeq" id="WP_318595295.1">
    <property type="nucleotide sequence ID" value="NZ_JAWSTH010000002.1"/>
</dbReference>
<evidence type="ECO:0000256" key="3">
    <source>
        <dbReference type="ARBA" id="ARBA00022801"/>
    </source>
</evidence>
<comment type="caution">
    <text evidence="5">The sequence shown here is derived from an EMBL/GenBank/DDBJ whole genome shotgun (WGS) entry which is preliminary data.</text>
</comment>
<dbReference type="SUPFAM" id="SSF53474">
    <property type="entry name" value="alpha/beta-Hydrolases"/>
    <property type="match status" value="1"/>
</dbReference>
<evidence type="ECO:0000313" key="5">
    <source>
        <dbReference type="EMBL" id="MDW5593033.1"/>
    </source>
</evidence>
<protein>
    <submittedName>
        <fullName evidence="5">Epoxide hydrolase</fullName>
    </submittedName>
</protein>
<dbReference type="GO" id="GO:0016787">
    <property type="term" value="F:hydrolase activity"/>
    <property type="evidence" value="ECO:0007669"/>
    <property type="project" value="UniProtKB-KW"/>
</dbReference>
<dbReference type="InterPro" id="IPR029058">
    <property type="entry name" value="AB_hydrolase_fold"/>
</dbReference>